<gene>
    <name evidence="2" type="ORF">D0962_30770</name>
</gene>
<keyword evidence="1" id="KW-0812">Transmembrane</keyword>
<keyword evidence="1" id="KW-1133">Transmembrane helix</keyword>
<feature type="transmembrane region" description="Helical" evidence="1">
    <location>
        <begin position="12"/>
        <end position="35"/>
    </location>
</feature>
<organism evidence="2 3">
    <name type="scientific">Adonisia turfae CCMR0082</name>
    <dbReference type="NCBI Taxonomy" id="2304604"/>
    <lineage>
        <taxon>Bacteria</taxon>
        <taxon>Bacillati</taxon>
        <taxon>Cyanobacteriota</taxon>
        <taxon>Adonisia</taxon>
        <taxon>Adonisia turfae</taxon>
    </lineage>
</organism>
<comment type="caution">
    <text evidence="2">The sequence shown here is derived from an EMBL/GenBank/DDBJ whole genome shotgun (WGS) entry which is preliminary data.</text>
</comment>
<evidence type="ECO:0000256" key="1">
    <source>
        <dbReference type="SAM" id="Phobius"/>
    </source>
</evidence>
<sequence length="168" mass="18990">MAINNAIKAFSSFLIVIILSVLILLVPVVKVSLLFPLSVPMADAAARDDFRRTDVKGDDALMEAYRNGESDLIVEGVGRVEKLLPDDLEGSRHQKFILRLASGQSLLVSHNIDRDVASRIDALRVSDEVRFRGEYEWNERGGVLHWTHDDPKDWHADGWLEHNGVRYE</sequence>
<reference evidence="2 3" key="1">
    <citation type="journal article" date="2020" name="Microb. Ecol.">
        <title>Ecogenomics of the Marine Benthic Filamentous Cyanobacterium Adonisia.</title>
        <authorList>
            <person name="Walter J.M."/>
            <person name="Coutinho F.H."/>
            <person name="Leomil L."/>
            <person name="Hargreaves P.I."/>
            <person name="Campeao M.E."/>
            <person name="Vieira V.V."/>
            <person name="Silva B.S."/>
            <person name="Fistarol G.O."/>
            <person name="Salomon P.S."/>
            <person name="Sawabe T."/>
            <person name="Mino S."/>
            <person name="Hosokawa M."/>
            <person name="Miyashita H."/>
            <person name="Maruyama F."/>
            <person name="van Verk M.C."/>
            <person name="Dutilh B.E."/>
            <person name="Thompson C.C."/>
            <person name="Thompson F.L."/>
        </authorList>
    </citation>
    <scope>NUCLEOTIDE SEQUENCE [LARGE SCALE GENOMIC DNA]</scope>
    <source>
        <strain evidence="2 3">CCMR0082</strain>
    </source>
</reference>
<evidence type="ECO:0000313" key="2">
    <source>
        <dbReference type="EMBL" id="NEZ67084.1"/>
    </source>
</evidence>
<protein>
    <submittedName>
        <fullName evidence="2">DUF3465 domain-containing protein</fullName>
    </submittedName>
</protein>
<dbReference type="EMBL" id="QZCE01000002">
    <property type="protein sequence ID" value="NEZ67084.1"/>
    <property type="molecule type" value="Genomic_DNA"/>
</dbReference>
<proteinExistence type="predicted"/>
<dbReference type="AlphaFoldDB" id="A0A6M0SF63"/>
<evidence type="ECO:0000313" key="3">
    <source>
        <dbReference type="Proteomes" id="UP000473574"/>
    </source>
</evidence>
<accession>A0A6M0SF63</accession>
<dbReference type="InterPro" id="IPR021856">
    <property type="entry name" value="DUF3465"/>
</dbReference>
<dbReference type="Pfam" id="PF11948">
    <property type="entry name" value="DUF3465"/>
    <property type="match status" value="1"/>
</dbReference>
<keyword evidence="1" id="KW-0472">Membrane</keyword>
<name>A0A6M0SF63_9CYAN</name>
<dbReference type="Proteomes" id="UP000473574">
    <property type="component" value="Unassembled WGS sequence"/>
</dbReference>